<dbReference type="AlphaFoldDB" id="A0A6A5Z986"/>
<dbReference type="Proteomes" id="UP000799770">
    <property type="component" value="Unassembled WGS sequence"/>
</dbReference>
<protein>
    <submittedName>
        <fullName evidence="1">Uncharacterized protein</fullName>
    </submittedName>
</protein>
<evidence type="ECO:0000313" key="1">
    <source>
        <dbReference type="EMBL" id="KAF2116010.1"/>
    </source>
</evidence>
<dbReference type="Gene3D" id="2.30.60.10">
    <property type="entry name" value="Cyanovirin-N"/>
    <property type="match status" value="1"/>
</dbReference>
<accession>A0A6A5Z986</accession>
<gene>
    <name evidence="1" type="ORF">BDV96DRAFT_573185</name>
</gene>
<dbReference type="OrthoDB" id="2857413at2759"/>
<reference evidence="1" key="1">
    <citation type="journal article" date="2020" name="Stud. Mycol.">
        <title>101 Dothideomycetes genomes: a test case for predicting lifestyles and emergence of pathogens.</title>
        <authorList>
            <person name="Haridas S."/>
            <person name="Albert R."/>
            <person name="Binder M."/>
            <person name="Bloem J."/>
            <person name="Labutti K."/>
            <person name="Salamov A."/>
            <person name="Andreopoulos B."/>
            <person name="Baker S."/>
            <person name="Barry K."/>
            <person name="Bills G."/>
            <person name="Bluhm B."/>
            <person name="Cannon C."/>
            <person name="Castanera R."/>
            <person name="Culley D."/>
            <person name="Daum C."/>
            <person name="Ezra D."/>
            <person name="Gonzalez J."/>
            <person name="Henrissat B."/>
            <person name="Kuo A."/>
            <person name="Liang C."/>
            <person name="Lipzen A."/>
            <person name="Lutzoni F."/>
            <person name="Magnuson J."/>
            <person name="Mondo S."/>
            <person name="Nolan M."/>
            <person name="Ohm R."/>
            <person name="Pangilinan J."/>
            <person name="Park H.-J."/>
            <person name="Ramirez L."/>
            <person name="Alfaro M."/>
            <person name="Sun H."/>
            <person name="Tritt A."/>
            <person name="Yoshinaga Y."/>
            <person name="Zwiers L.-H."/>
            <person name="Turgeon B."/>
            <person name="Goodwin S."/>
            <person name="Spatafora J."/>
            <person name="Crous P."/>
            <person name="Grigoriev I."/>
        </authorList>
    </citation>
    <scope>NUCLEOTIDE SEQUENCE</scope>
    <source>
        <strain evidence="1">CBS 627.86</strain>
    </source>
</reference>
<sequence>MRPLEDGGYRDSQIDLNLCIGYQSRDNGNERFRALSSYLPVNMKTDSDIRNVQLEAPATWRAERTVYPGFFNSILGKTQWEWGSLDLNDYVRNNDGVLEFVVKTESGLFPEWLQGILRKAANAAGKRAASGDPVQAEMEKMRQQIEEEQRLDGERLQKEWLKGTYMEGDLLVRMGS</sequence>
<dbReference type="InterPro" id="IPR036673">
    <property type="entry name" value="Cyanovirin-N_sf"/>
</dbReference>
<name>A0A6A5Z986_9PLEO</name>
<dbReference type="EMBL" id="ML977321">
    <property type="protein sequence ID" value="KAF2116010.1"/>
    <property type="molecule type" value="Genomic_DNA"/>
</dbReference>
<proteinExistence type="predicted"/>
<evidence type="ECO:0000313" key="2">
    <source>
        <dbReference type="Proteomes" id="UP000799770"/>
    </source>
</evidence>
<keyword evidence="2" id="KW-1185">Reference proteome</keyword>
<organism evidence="1 2">
    <name type="scientific">Lophiotrema nucula</name>
    <dbReference type="NCBI Taxonomy" id="690887"/>
    <lineage>
        <taxon>Eukaryota</taxon>
        <taxon>Fungi</taxon>
        <taxon>Dikarya</taxon>
        <taxon>Ascomycota</taxon>
        <taxon>Pezizomycotina</taxon>
        <taxon>Dothideomycetes</taxon>
        <taxon>Pleosporomycetidae</taxon>
        <taxon>Pleosporales</taxon>
        <taxon>Lophiotremataceae</taxon>
        <taxon>Lophiotrema</taxon>
    </lineage>
</organism>